<dbReference type="FunFam" id="1.10.12.10:FF:000004">
    <property type="entry name" value="Delta3,5-delta2,4-dienoyl-CoA isomerase"/>
    <property type="match status" value="1"/>
</dbReference>
<evidence type="ECO:0000256" key="5">
    <source>
        <dbReference type="ARBA" id="ARBA00022990"/>
    </source>
</evidence>
<dbReference type="GO" id="GO:0051750">
    <property type="term" value="F:delta(3,5)-delta(2,4)-dienoyl-CoA isomerase activity"/>
    <property type="evidence" value="ECO:0007669"/>
    <property type="project" value="TreeGrafter"/>
</dbReference>
<dbReference type="InterPro" id="IPR029045">
    <property type="entry name" value="ClpP/crotonase-like_dom_sf"/>
</dbReference>
<dbReference type="InterPro" id="IPR014748">
    <property type="entry name" value="Enoyl-CoA_hydra_C"/>
</dbReference>
<comment type="pathway">
    <text evidence="2">Lipid metabolism; fatty acid beta-oxidation.</text>
</comment>
<keyword evidence="4" id="KW-0276">Fatty acid metabolism</keyword>
<reference evidence="9" key="1">
    <citation type="submission" date="2021-02" db="EMBL/GenBank/DDBJ databases">
        <authorList>
            <person name="Dougan E. K."/>
            <person name="Rhodes N."/>
            <person name="Thang M."/>
            <person name="Chan C."/>
        </authorList>
    </citation>
    <scope>NUCLEOTIDE SEQUENCE</scope>
</reference>
<evidence type="ECO:0000256" key="3">
    <source>
        <dbReference type="ARBA" id="ARBA00005254"/>
    </source>
</evidence>
<organism evidence="9 10">
    <name type="scientific">Symbiodinium pilosum</name>
    <name type="common">Dinoflagellate</name>
    <dbReference type="NCBI Taxonomy" id="2952"/>
    <lineage>
        <taxon>Eukaryota</taxon>
        <taxon>Sar</taxon>
        <taxon>Alveolata</taxon>
        <taxon>Dinophyceae</taxon>
        <taxon>Suessiales</taxon>
        <taxon>Symbiodiniaceae</taxon>
        <taxon>Symbiodinium</taxon>
    </lineage>
</organism>
<keyword evidence="6" id="KW-0443">Lipid metabolism</keyword>
<dbReference type="AlphaFoldDB" id="A0A812UZD1"/>
<dbReference type="Gene3D" id="1.10.12.10">
    <property type="entry name" value="Lyase 2-enoyl-coa Hydratase, Chain A, domain 2"/>
    <property type="match status" value="1"/>
</dbReference>
<protein>
    <submittedName>
        <fullName evidence="9">Ech1 protein</fullName>
    </submittedName>
</protein>
<evidence type="ECO:0000256" key="7">
    <source>
        <dbReference type="ARBA" id="ARBA00023140"/>
    </source>
</evidence>
<keyword evidence="5" id="KW-0007">Acetylation</keyword>
<evidence type="ECO:0000313" key="10">
    <source>
        <dbReference type="Proteomes" id="UP000649617"/>
    </source>
</evidence>
<dbReference type="UniPathway" id="UPA00659"/>
<dbReference type="GO" id="GO:0006635">
    <property type="term" value="P:fatty acid beta-oxidation"/>
    <property type="evidence" value="ECO:0007669"/>
    <property type="project" value="UniProtKB-UniPathway"/>
</dbReference>
<keyword evidence="7" id="KW-0576">Peroxisome</keyword>
<evidence type="ECO:0000256" key="2">
    <source>
        <dbReference type="ARBA" id="ARBA00005005"/>
    </source>
</evidence>
<keyword evidence="8" id="KW-0413">Isomerase</keyword>
<evidence type="ECO:0000256" key="6">
    <source>
        <dbReference type="ARBA" id="ARBA00023098"/>
    </source>
</evidence>
<dbReference type="PANTHER" id="PTHR43149">
    <property type="entry name" value="ENOYL-COA HYDRATASE"/>
    <property type="match status" value="1"/>
</dbReference>
<evidence type="ECO:0000256" key="1">
    <source>
        <dbReference type="ARBA" id="ARBA00004275"/>
    </source>
</evidence>
<dbReference type="Gene3D" id="3.90.226.10">
    <property type="entry name" value="2-enoyl-CoA Hydratase, Chain A, domain 1"/>
    <property type="match status" value="1"/>
</dbReference>
<dbReference type="InterPro" id="IPR045002">
    <property type="entry name" value="Ech1-like"/>
</dbReference>
<name>A0A812UZD1_SYMPI</name>
<dbReference type="EMBL" id="CAJNIZ010039635">
    <property type="protein sequence ID" value="CAE7592656.1"/>
    <property type="molecule type" value="Genomic_DNA"/>
</dbReference>
<accession>A0A812UZD1</accession>
<evidence type="ECO:0000256" key="4">
    <source>
        <dbReference type="ARBA" id="ARBA00022832"/>
    </source>
</evidence>
<dbReference type="GO" id="GO:0005777">
    <property type="term" value="C:peroxisome"/>
    <property type="evidence" value="ECO:0007669"/>
    <property type="project" value="UniProtKB-SubCell"/>
</dbReference>
<comment type="subcellular location">
    <subcellularLocation>
        <location evidence="1">Peroxisome</location>
    </subcellularLocation>
</comment>
<sequence>SWEFETLAVQRDAASGVLEIALNRPKALNAFNRAMWLDLRRCLETASDDPDTRCVLLHGGESRLFTAGLDLKSELGGFPTGDAKLDVSRKAFRMEPIIKRCQDGISSCEKCRKPVIVALHNGVIGAGVDLASACDIRYCSEDAWFSIAEVNVGLAADVGTLQRLPKIVGNDSVVRELAFTGRRMTAAEAKELGLVGKVLPTREACLAEARKVAHEIASKSPVAVVGTKVSLNYSRDHTVQEGLDQIAQWNSIHLMSEDLMKAGFRVQGLGFRVQGLGFRGRRSP</sequence>
<evidence type="ECO:0000313" key="9">
    <source>
        <dbReference type="EMBL" id="CAE7592656.1"/>
    </source>
</evidence>
<dbReference type="GO" id="GO:0005739">
    <property type="term" value="C:mitochondrion"/>
    <property type="evidence" value="ECO:0007669"/>
    <property type="project" value="TreeGrafter"/>
</dbReference>
<comment type="similarity">
    <text evidence="3">Belongs to the enoyl-CoA hydratase/isomerase family.</text>
</comment>
<gene>
    <name evidence="9" type="primary">Ech1</name>
    <name evidence="9" type="ORF">SPIL2461_LOCUS15781</name>
</gene>
<dbReference type="PANTHER" id="PTHR43149:SF1">
    <property type="entry name" value="DELTA(3,5)-DELTA(2,4)-DIENOYL-COA ISOMERASE, MITOCHONDRIAL"/>
    <property type="match status" value="1"/>
</dbReference>
<comment type="caution">
    <text evidence="9">The sequence shown here is derived from an EMBL/GenBank/DDBJ whole genome shotgun (WGS) entry which is preliminary data.</text>
</comment>
<dbReference type="FunFam" id="3.90.226.10:FF:000024">
    <property type="entry name" value="Delta3,5-delta2,4-dienoyl-CoA isomerase"/>
    <property type="match status" value="1"/>
</dbReference>
<proteinExistence type="inferred from homology"/>
<evidence type="ECO:0000256" key="8">
    <source>
        <dbReference type="ARBA" id="ARBA00023235"/>
    </source>
</evidence>
<dbReference type="Proteomes" id="UP000649617">
    <property type="component" value="Unassembled WGS sequence"/>
</dbReference>
<dbReference type="SUPFAM" id="SSF52096">
    <property type="entry name" value="ClpP/crotonase"/>
    <property type="match status" value="1"/>
</dbReference>
<dbReference type="CDD" id="cd06558">
    <property type="entry name" value="crotonase-like"/>
    <property type="match status" value="1"/>
</dbReference>
<dbReference type="InterPro" id="IPR001753">
    <property type="entry name" value="Enoyl-CoA_hydra/iso"/>
</dbReference>
<feature type="non-terminal residue" evidence="9">
    <location>
        <position position="1"/>
    </location>
</feature>
<dbReference type="OrthoDB" id="14970at2759"/>
<dbReference type="Pfam" id="PF00378">
    <property type="entry name" value="ECH_1"/>
    <property type="match status" value="1"/>
</dbReference>
<keyword evidence="10" id="KW-1185">Reference proteome</keyword>